<name>A0A1B3B527_ECOLX</name>
<dbReference type="EMBL" id="KU647721">
    <property type="protein sequence ID" value="AOE46729.1"/>
    <property type="molecule type" value="Genomic_DNA"/>
</dbReference>
<keyword evidence="1" id="KW-0614">Plasmid</keyword>
<organism evidence="1">
    <name type="scientific">Escherichia coli</name>
    <dbReference type="NCBI Taxonomy" id="562"/>
    <lineage>
        <taxon>Bacteria</taxon>
        <taxon>Pseudomonadati</taxon>
        <taxon>Pseudomonadota</taxon>
        <taxon>Gammaproteobacteria</taxon>
        <taxon>Enterobacterales</taxon>
        <taxon>Enterobacteriaceae</taxon>
        <taxon>Escherichia</taxon>
    </lineage>
</organism>
<protein>
    <submittedName>
        <fullName evidence="1">Uncharacterized protein</fullName>
    </submittedName>
</protein>
<accession>A0A1B3B527</accession>
<proteinExistence type="predicted"/>
<reference evidence="1" key="1">
    <citation type="submission" date="2016-09" db="EMBL/GenBank/DDBJ databases">
        <title>Escherichia coli strain CQ02-121 plasmid pCQ02-121, complete sequence.</title>
        <authorList>
            <person name="Yang R.-S.Jr."/>
            <person name="Sun J."/>
            <person name="Fang L.-X."/>
        </authorList>
    </citation>
    <scope>NUCLEOTIDE SEQUENCE</scope>
    <source>
        <strain evidence="1">CQ02-121</strain>
        <plasmid evidence="1">pCQ02-121</plasmid>
    </source>
</reference>
<dbReference type="AlphaFoldDB" id="A0A1B3B527"/>
<sequence length="39" mass="4306">MIFASNITRSMPALGVKLPAKKIAAIKGVVYIICIVRYR</sequence>
<geneLocation type="plasmid" evidence="1">
    <name>pCQ02-121</name>
</geneLocation>
<evidence type="ECO:0000313" key="1">
    <source>
        <dbReference type="EMBL" id="AOE46729.1"/>
    </source>
</evidence>